<keyword evidence="2" id="KW-0328">Glycosyltransferase</keyword>
<gene>
    <name evidence="3" type="ORF">ILEXP_LOCUS48569</name>
</gene>
<evidence type="ECO:0000256" key="2">
    <source>
        <dbReference type="ARBA" id="ARBA00022676"/>
    </source>
</evidence>
<keyword evidence="4" id="KW-1185">Reference proteome</keyword>
<protein>
    <submittedName>
        <fullName evidence="3">Uncharacterized protein</fullName>
    </submittedName>
</protein>
<dbReference type="GO" id="GO:0008194">
    <property type="term" value="F:UDP-glycosyltransferase activity"/>
    <property type="evidence" value="ECO:0007669"/>
    <property type="project" value="UniProtKB-ARBA"/>
</dbReference>
<accession>A0ABC8UE54</accession>
<dbReference type="Gene3D" id="3.40.50.2000">
    <property type="entry name" value="Glycogen Phosphorylase B"/>
    <property type="match status" value="2"/>
</dbReference>
<sequence length="159" mass="18290">MESVRLYEPFKNVSSDSEPIALPNLPHDITFIKTQVNPHERREIETDMGKLFSEVKESELISYGVIVNSFYELEPEYSNHYTKVFGRRAWHIGPLLLCNVDIEDKAERGKKASIDKHECIEWLKSKKPNSVVYLCFVSMTNFTVAQLYKIAMGLESSGQ</sequence>
<evidence type="ECO:0000256" key="1">
    <source>
        <dbReference type="ARBA" id="ARBA00009995"/>
    </source>
</evidence>
<proteinExistence type="inferred from homology"/>
<evidence type="ECO:0000313" key="4">
    <source>
        <dbReference type="Proteomes" id="UP001642360"/>
    </source>
</evidence>
<dbReference type="SUPFAM" id="SSF53756">
    <property type="entry name" value="UDP-Glycosyltransferase/glycogen phosphorylase"/>
    <property type="match status" value="1"/>
</dbReference>
<organism evidence="3 4">
    <name type="scientific">Ilex paraguariensis</name>
    <name type="common">yerba mate</name>
    <dbReference type="NCBI Taxonomy" id="185542"/>
    <lineage>
        <taxon>Eukaryota</taxon>
        <taxon>Viridiplantae</taxon>
        <taxon>Streptophyta</taxon>
        <taxon>Embryophyta</taxon>
        <taxon>Tracheophyta</taxon>
        <taxon>Spermatophyta</taxon>
        <taxon>Magnoliopsida</taxon>
        <taxon>eudicotyledons</taxon>
        <taxon>Gunneridae</taxon>
        <taxon>Pentapetalae</taxon>
        <taxon>asterids</taxon>
        <taxon>campanulids</taxon>
        <taxon>Aquifoliales</taxon>
        <taxon>Aquifoliaceae</taxon>
        <taxon>Ilex</taxon>
    </lineage>
</organism>
<comment type="similarity">
    <text evidence="1">Belongs to the UDP-glycosyltransferase family.</text>
</comment>
<dbReference type="Proteomes" id="UP001642360">
    <property type="component" value="Unassembled WGS sequence"/>
</dbReference>
<dbReference type="PANTHER" id="PTHR48047:SF45">
    <property type="entry name" value="SCOPOLETIN GLUCOSYLTRANSFERASE-LIKE"/>
    <property type="match status" value="1"/>
</dbReference>
<dbReference type="PANTHER" id="PTHR48047">
    <property type="entry name" value="GLYCOSYLTRANSFERASE"/>
    <property type="match status" value="1"/>
</dbReference>
<name>A0ABC8UE54_9AQUA</name>
<dbReference type="AlphaFoldDB" id="A0ABC8UE54"/>
<evidence type="ECO:0000313" key="3">
    <source>
        <dbReference type="EMBL" id="CAK9178650.1"/>
    </source>
</evidence>
<dbReference type="EMBL" id="CAUOFW020007280">
    <property type="protein sequence ID" value="CAK9178650.1"/>
    <property type="molecule type" value="Genomic_DNA"/>
</dbReference>
<comment type="caution">
    <text evidence="3">The sequence shown here is derived from an EMBL/GenBank/DDBJ whole genome shotgun (WGS) entry which is preliminary data.</text>
</comment>
<keyword evidence="2" id="KW-0808">Transferase</keyword>
<reference evidence="3 4" key="1">
    <citation type="submission" date="2024-02" db="EMBL/GenBank/DDBJ databases">
        <authorList>
            <person name="Vignale AGUSTIN F."/>
            <person name="Sosa J E."/>
            <person name="Modenutti C."/>
        </authorList>
    </citation>
    <scope>NUCLEOTIDE SEQUENCE [LARGE SCALE GENOMIC DNA]</scope>
</reference>